<dbReference type="InterPro" id="IPR036257">
    <property type="entry name" value="Cyt_c_oxidase_su2_TM_sf"/>
</dbReference>
<keyword evidence="20" id="KW-1185">Reference proteome</keyword>
<dbReference type="PROSITE" id="PS51257">
    <property type="entry name" value="PROKAR_LIPOPROTEIN"/>
    <property type="match status" value="1"/>
</dbReference>
<evidence type="ECO:0000256" key="13">
    <source>
        <dbReference type="ARBA" id="ARBA00047816"/>
    </source>
</evidence>
<dbReference type="InterPro" id="IPR001505">
    <property type="entry name" value="Copper_CuA"/>
</dbReference>
<dbReference type="GO" id="GO:0016491">
    <property type="term" value="F:oxidoreductase activity"/>
    <property type="evidence" value="ECO:0007669"/>
    <property type="project" value="InterPro"/>
</dbReference>
<dbReference type="InterPro" id="IPR011759">
    <property type="entry name" value="Cyt_c_oxidase_su2_TM_dom"/>
</dbReference>
<evidence type="ECO:0000256" key="3">
    <source>
        <dbReference type="ARBA" id="ARBA00022448"/>
    </source>
</evidence>
<dbReference type="Pfam" id="PF00116">
    <property type="entry name" value="COX2"/>
    <property type="match status" value="1"/>
</dbReference>
<dbReference type="PROSITE" id="PS50999">
    <property type="entry name" value="COX2_TM"/>
    <property type="match status" value="1"/>
</dbReference>
<evidence type="ECO:0000313" key="19">
    <source>
        <dbReference type="EMBL" id="ASN04008.1"/>
    </source>
</evidence>
<evidence type="ECO:0000256" key="7">
    <source>
        <dbReference type="ARBA" id="ARBA00022967"/>
    </source>
</evidence>
<keyword evidence="3 14" id="KW-0813">Transport</keyword>
<evidence type="ECO:0000256" key="14">
    <source>
        <dbReference type="RuleBase" id="RU000456"/>
    </source>
</evidence>
<evidence type="ECO:0000256" key="9">
    <source>
        <dbReference type="ARBA" id="ARBA00022989"/>
    </source>
</evidence>
<dbReference type="GO" id="GO:0005886">
    <property type="term" value="C:plasma membrane"/>
    <property type="evidence" value="ECO:0007669"/>
    <property type="project" value="UniProtKB-SubCell"/>
</dbReference>
<organism evidence="19 20">
    <name type="scientific">Virgibacillus necropolis</name>
    <dbReference type="NCBI Taxonomy" id="163877"/>
    <lineage>
        <taxon>Bacteria</taxon>
        <taxon>Bacillati</taxon>
        <taxon>Bacillota</taxon>
        <taxon>Bacilli</taxon>
        <taxon>Bacillales</taxon>
        <taxon>Bacillaceae</taxon>
        <taxon>Virgibacillus</taxon>
    </lineage>
</organism>
<feature type="transmembrane region" description="Helical" evidence="16">
    <location>
        <begin position="36"/>
        <end position="61"/>
    </location>
</feature>
<keyword evidence="5 14" id="KW-0812">Transmembrane</keyword>
<keyword evidence="7" id="KW-1278">Translocase</keyword>
<dbReference type="PROSITE" id="PS50857">
    <property type="entry name" value="COX2_CUA"/>
    <property type="match status" value="1"/>
</dbReference>
<gene>
    <name evidence="19" type="primary">coxB</name>
    <name evidence="19" type="ORF">CFK40_02835</name>
</gene>
<comment type="catalytic activity">
    <reaction evidence="13 15">
        <text>4 Fe(II)-[cytochrome c] + O2 + 8 H(+)(in) = 4 Fe(III)-[cytochrome c] + 2 H2O + 4 H(+)(out)</text>
        <dbReference type="Rhea" id="RHEA:11436"/>
        <dbReference type="Rhea" id="RHEA-COMP:10350"/>
        <dbReference type="Rhea" id="RHEA-COMP:14399"/>
        <dbReference type="ChEBI" id="CHEBI:15377"/>
        <dbReference type="ChEBI" id="CHEBI:15378"/>
        <dbReference type="ChEBI" id="CHEBI:15379"/>
        <dbReference type="ChEBI" id="CHEBI:29033"/>
        <dbReference type="ChEBI" id="CHEBI:29034"/>
        <dbReference type="EC" id="7.1.1.9"/>
    </reaction>
</comment>
<dbReference type="EC" id="7.1.1.9" evidence="15"/>
<dbReference type="InterPro" id="IPR002429">
    <property type="entry name" value="CcO_II-like_C"/>
</dbReference>
<dbReference type="InterPro" id="IPR014222">
    <property type="entry name" value="Cyt_c_oxidase_su2"/>
</dbReference>
<proteinExistence type="inferred from homology"/>
<protein>
    <recommendedName>
        <fullName evidence="15">Cytochrome c oxidase subunit 2</fullName>
        <ecNumber evidence="15">7.1.1.9</ecNumber>
    </recommendedName>
</protein>
<accession>A0A221M8N2</accession>
<feature type="transmembrane region" description="Helical" evidence="16">
    <location>
        <begin position="85"/>
        <end position="107"/>
    </location>
</feature>
<feature type="domain" description="Cytochrome oxidase subunit II transmembrane region profile" evidence="18">
    <location>
        <begin position="15"/>
        <end position="113"/>
    </location>
</feature>
<comment type="cofactor">
    <cofactor evidence="15">
        <name>Cu cation</name>
        <dbReference type="ChEBI" id="CHEBI:23378"/>
    </cofactor>
    <text evidence="15">Binds a copper A center.</text>
</comment>
<evidence type="ECO:0000313" key="20">
    <source>
        <dbReference type="Proteomes" id="UP000204391"/>
    </source>
</evidence>
<dbReference type="PROSITE" id="PS00078">
    <property type="entry name" value="COX2"/>
    <property type="match status" value="1"/>
</dbReference>
<reference evidence="19 20" key="1">
    <citation type="journal article" date="2003" name="Int. J. Syst. Evol. Microbiol.">
        <title>Virgibacillus carmonensis sp. nov., Virgibacillus necropolis sp. nov. and Virgibacillus picturae sp. nov., three novel species isolated from deteriorated mural paintings, transfer of the species of the genus salibacillus to Virgibacillus, as Virgibacillus marismortui comb. nov. and Virgibacillus salexigens comb. nov., and emended description of the genus Virgibacillus.</title>
        <authorList>
            <person name="Heyrman J."/>
            <person name="Logan N.A."/>
            <person name="Busse H.J."/>
            <person name="Balcaen A."/>
            <person name="Lebbe L."/>
            <person name="Rodriguez-Diaz M."/>
            <person name="Swings J."/>
            <person name="De Vos P."/>
        </authorList>
    </citation>
    <scope>NUCLEOTIDE SEQUENCE [LARGE SCALE GENOMIC DNA]</scope>
    <source>
        <strain evidence="19 20">LMG 19488</strain>
    </source>
</reference>
<evidence type="ECO:0000256" key="12">
    <source>
        <dbReference type="ARBA" id="ARBA00024688"/>
    </source>
</evidence>
<dbReference type="AlphaFoldDB" id="A0A221M8N2"/>
<comment type="similarity">
    <text evidence="2 14">Belongs to the cytochrome c oxidase subunit 2 family.</text>
</comment>
<dbReference type="SUPFAM" id="SSF81464">
    <property type="entry name" value="Cytochrome c oxidase subunit II-like, transmembrane region"/>
    <property type="match status" value="1"/>
</dbReference>
<dbReference type="Gene3D" id="2.60.40.420">
    <property type="entry name" value="Cupredoxins - blue copper proteins"/>
    <property type="match status" value="1"/>
</dbReference>
<name>A0A221M8N2_9BACI</name>
<evidence type="ECO:0000256" key="6">
    <source>
        <dbReference type="ARBA" id="ARBA00022723"/>
    </source>
</evidence>
<dbReference type="NCBIfam" id="TIGR02866">
    <property type="entry name" value="CoxB"/>
    <property type="match status" value="1"/>
</dbReference>
<evidence type="ECO:0000256" key="10">
    <source>
        <dbReference type="ARBA" id="ARBA00023008"/>
    </source>
</evidence>
<dbReference type="InterPro" id="IPR045187">
    <property type="entry name" value="CcO_II"/>
</dbReference>
<dbReference type="SUPFAM" id="SSF49503">
    <property type="entry name" value="Cupredoxins"/>
    <property type="match status" value="1"/>
</dbReference>
<evidence type="ECO:0000256" key="11">
    <source>
        <dbReference type="ARBA" id="ARBA00023136"/>
    </source>
</evidence>
<evidence type="ECO:0000256" key="1">
    <source>
        <dbReference type="ARBA" id="ARBA00004141"/>
    </source>
</evidence>
<dbReference type="Proteomes" id="UP000204391">
    <property type="component" value="Chromosome"/>
</dbReference>
<dbReference type="GO" id="GO:0005507">
    <property type="term" value="F:copper ion binding"/>
    <property type="evidence" value="ECO:0007669"/>
    <property type="project" value="InterPro"/>
</dbReference>
<keyword evidence="11 16" id="KW-0472">Membrane</keyword>
<dbReference type="PANTHER" id="PTHR22888">
    <property type="entry name" value="CYTOCHROME C OXIDASE, SUBUNIT II"/>
    <property type="match status" value="1"/>
</dbReference>
<dbReference type="Gene3D" id="1.10.287.90">
    <property type="match status" value="1"/>
</dbReference>
<dbReference type="GO" id="GO:0042773">
    <property type="term" value="P:ATP synthesis coupled electron transport"/>
    <property type="evidence" value="ECO:0007669"/>
    <property type="project" value="TreeGrafter"/>
</dbReference>
<evidence type="ECO:0000259" key="17">
    <source>
        <dbReference type="PROSITE" id="PS50857"/>
    </source>
</evidence>
<dbReference type="Pfam" id="PF02790">
    <property type="entry name" value="COX2_TM"/>
    <property type="match status" value="1"/>
</dbReference>
<comment type="function">
    <text evidence="12 15">Subunits I and II form the functional core of the enzyme complex. Electrons originating in cytochrome c are transferred via heme a and Cu(A) to the binuclear center formed by heme a3 and Cu(B).</text>
</comment>
<comment type="subcellular location">
    <subcellularLocation>
        <location evidence="14">Cell membrane</location>
        <topology evidence="14">Multi-pass membrane protein</topology>
    </subcellularLocation>
    <subcellularLocation>
        <location evidence="1">Membrane</location>
        <topology evidence="1">Multi-pass membrane protein</topology>
    </subcellularLocation>
</comment>
<dbReference type="PANTHER" id="PTHR22888:SF18">
    <property type="entry name" value="CYTOCHROME BO(3) UBIQUINOL OXIDASE SUBUNIT 2"/>
    <property type="match status" value="1"/>
</dbReference>
<keyword evidence="4 14" id="KW-0679">Respiratory chain</keyword>
<keyword evidence="10 15" id="KW-0186">Copper</keyword>
<dbReference type="GO" id="GO:0004129">
    <property type="term" value="F:cytochrome-c oxidase activity"/>
    <property type="evidence" value="ECO:0007669"/>
    <property type="project" value="UniProtKB-EC"/>
</dbReference>
<keyword evidence="6 15" id="KW-0479">Metal-binding</keyword>
<evidence type="ECO:0000256" key="5">
    <source>
        <dbReference type="ARBA" id="ARBA00022692"/>
    </source>
</evidence>
<dbReference type="KEGG" id="vne:CFK40_02835"/>
<evidence type="ECO:0000259" key="18">
    <source>
        <dbReference type="PROSITE" id="PS50999"/>
    </source>
</evidence>
<evidence type="ECO:0000256" key="4">
    <source>
        <dbReference type="ARBA" id="ARBA00022660"/>
    </source>
</evidence>
<evidence type="ECO:0000256" key="8">
    <source>
        <dbReference type="ARBA" id="ARBA00022982"/>
    </source>
</evidence>
<dbReference type="InterPro" id="IPR008972">
    <property type="entry name" value="Cupredoxin"/>
</dbReference>
<evidence type="ECO:0000256" key="16">
    <source>
        <dbReference type="SAM" id="Phobius"/>
    </source>
</evidence>
<dbReference type="PRINTS" id="PR01166">
    <property type="entry name" value="CYCOXIDASEII"/>
</dbReference>
<keyword evidence="9 16" id="KW-1133">Transmembrane helix</keyword>
<feature type="domain" description="Cytochrome oxidase subunit II copper A binding" evidence="17">
    <location>
        <begin position="120"/>
        <end position="231"/>
    </location>
</feature>
<sequence length="237" mass="26782">MVSMKKLFTIPILLLLAGCDIAVLDAKSETGQDQAFLIWFSFGLMMIVLLIVFILFARFVWKYRETNQNKDTLPKDVKGNKKLEITWTTLAVLLLAVLAVPTVSITYNQSPILSSSEESEQAVHVTVTGQQYFWTFDYENGKQTTNKLVIPANKTIVFHLKSSDVIHSFWIPRLAGKTDVLPGKELLYKIANPEIGTYEGHCAEFCGVQHAKMQFTTQVVSNEDYEKWLEVRAQKGG</sequence>
<evidence type="ECO:0000256" key="15">
    <source>
        <dbReference type="RuleBase" id="RU004024"/>
    </source>
</evidence>
<dbReference type="EMBL" id="CP022437">
    <property type="protein sequence ID" value="ASN04008.1"/>
    <property type="molecule type" value="Genomic_DNA"/>
</dbReference>
<keyword evidence="8 14" id="KW-0249">Electron transport</keyword>
<evidence type="ECO:0000256" key="2">
    <source>
        <dbReference type="ARBA" id="ARBA00007866"/>
    </source>
</evidence>